<name>X1VUA8_9ZZZZ</name>
<organism evidence="3">
    <name type="scientific">marine sediment metagenome</name>
    <dbReference type="NCBI Taxonomy" id="412755"/>
    <lineage>
        <taxon>unclassified sequences</taxon>
        <taxon>metagenomes</taxon>
        <taxon>ecological metagenomes</taxon>
    </lineage>
</organism>
<dbReference type="Gene3D" id="3.30.2310.20">
    <property type="entry name" value="RelE-like"/>
    <property type="match status" value="1"/>
</dbReference>
<accession>X1VUA8</accession>
<dbReference type="InterPro" id="IPR007712">
    <property type="entry name" value="RelE/ParE_toxin"/>
</dbReference>
<evidence type="ECO:0008006" key="4">
    <source>
        <dbReference type="Google" id="ProtNLM"/>
    </source>
</evidence>
<dbReference type="PANTHER" id="PTHR33755">
    <property type="entry name" value="TOXIN PARE1-RELATED"/>
    <property type="match status" value="1"/>
</dbReference>
<dbReference type="AlphaFoldDB" id="X1VUA8"/>
<comment type="caution">
    <text evidence="3">The sequence shown here is derived from an EMBL/GenBank/DDBJ whole genome shotgun (WGS) entry which is preliminary data.</text>
</comment>
<dbReference type="EMBL" id="BARW01028515">
    <property type="protein sequence ID" value="GAJ13760.1"/>
    <property type="molecule type" value="Genomic_DNA"/>
</dbReference>
<gene>
    <name evidence="3" type="ORF">S12H4_46023</name>
</gene>
<protein>
    <recommendedName>
        <fullName evidence="4">Plasmid stabilization system protein</fullName>
    </recommendedName>
</protein>
<reference evidence="3" key="1">
    <citation type="journal article" date="2014" name="Front. Microbiol.">
        <title>High frequency of phylogenetically diverse reductive dehalogenase-homologous genes in deep subseafloor sedimentary metagenomes.</title>
        <authorList>
            <person name="Kawai M."/>
            <person name="Futagami T."/>
            <person name="Toyoda A."/>
            <person name="Takaki Y."/>
            <person name="Nishi S."/>
            <person name="Hori S."/>
            <person name="Arai W."/>
            <person name="Tsubouchi T."/>
            <person name="Morono Y."/>
            <person name="Uchiyama I."/>
            <person name="Ito T."/>
            <person name="Fujiyama A."/>
            <person name="Inagaki F."/>
            <person name="Takami H."/>
        </authorList>
    </citation>
    <scope>NUCLEOTIDE SEQUENCE</scope>
    <source>
        <strain evidence="3">Expedition CK06-06</strain>
    </source>
</reference>
<dbReference type="Pfam" id="PF05016">
    <property type="entry name" value="ParE_toxin"/>
    <property type="match status" value="1"/>
</dbReference>
<sequence>MTKKYKVNLTQSAQNDLEHIYSYIAADSMNKANKFVLELEKQICSLEIFPERYPFIPENEFFETDYRHLNYKKFRMIYRIAQNIVYILRIIRGSKLLDI</sequence>
<dbReference type="InterPro" id="IPR051803">
    <property type="entry name" value="TA_system_RelE-like_toxin"/>
</dbReference>
<dbReference type="InterPro" id="IPR035093">
    <property type="entry name" value="RelE/ParE_toxin_dom_sf"/>
</dbReference>
<evidence type="ECO:0000256" key="2">
    <source>
        <dbReference type="ARBA" id="ARBA00022649"/>
    </source>
</evidence>
<evidence type="ECO:0000313" key="3">
    <source>
        <dbReference type="EMBL" id="GAJ13760.1"/>
    </source>
</evidence>
<proteinExistence type="inferred from homology"/>
<keyword evidence="2" id="KW-1277">Toxin-antitoxin system</keyword>
<comment type="similarity">
    <text evidence="1">Belongs to the RelE toxin family.</text>
</comment>
<evidence type="ECO:0000256" key="1">
    <source>
        <dbReference type="ARBA" id="ARBA00006226"/>
    </source>
</evidence>